<evidence type="ECO:0000313" key="3">
    <source>
        <dbReference type="Proteomes" id="UP000032180"/>
    </source>
</evidence>
<reference evidence="2" key="3">
    <citation type="submission" date="2015-04" db="UniProtKB">
        <authorList>
            <consortium name="EnsemblPlants"/>
        </authorList>
    </citation>
    <scope>IDENTIFICATION</scope>
</reference>
<proteinExistence type="predicted"/>
<protein>
    <submittedName>
        <fullName evidence="2">Uncharacterized protein</fullName>
    </submittedName>
</protein>
<dbReference type="EnsemblPlants" id="LPERR12G10880.1">
    <property type="protein sequence ID" value="LPERR12G10880.1"/>
    <property type="gene ID" value="LPERR12G10880"/>
</dbReference>
<feature type="region of interest" description="Disordered" evidence="1">
    <location>
        <begin position="1"/>
        <end position="32"/>
    </location>
</feature>
<accession>A0A0D9XZM0</accession>
<dbReference type="Proteomes" id="UP000032180">
    <property type="component" value="Chromosome 12"/>
</dbReference>
<reference evidence="3" key="2">
    <citation type="submission" date="2013-12" db="EMBL/GenBank/DDBJ databases">
        <authorList>
            <person name="Yu Y."/>
            <person name="Lee S."/>
            <person name="de Baynast K."/>
            <person name="Wissotski M."/>
            <person name="Liu L."/>
            <person name="Talag J."/>
            <person name="Goicoechea J."/>
            <person name="Angelova A."/>
            <person name="Jetty R."/>
            <person name="Kudrna D."/>
            <person name="Golser W."/>
            <person name="Rivera L."/>
            <person name="Zhang J."/>
            <person name="Wing R."/>
        </authorList>
    </citation>
    <scope>NUCLEOTIDE SEQUENCE</scope>
</reference>
<sequence length="32" mass="3557">MKKCTSRRAPVEVANPSSPTSNTRSKKKPQLE</sequence>
<evidence type="ECO:0000256" key="1">
    <source>
        <dbReference type="SAM" id="MobiDB-lite"/>
    </source>
</evidence>
<dbReference type="AlphaFoldDB" id="A0A0D9XZM0"/>
<dbReference type="HOGENOM" id="CLU_3392900_0_0_1"/>
<keyword evidence="3" id="KW-1185">Reference proteome</keyword>
<organism evidence="2 3">
    <name type="scientific">Leersia perrieri</name>
    <dbReference type="NCBI Taxonomy" id="77586"/>
    <lineage>
        <taxon>Eukaryota</taxon>
        <taxon>Viridiplantae</taxon>
        <taxon>Streptophyta</taxon>
        <taxon>Embryophyta</taxon>
        <taxon>Tracheophyta</taxon>
        <taxon>Spermatophyta</taxon>
        <taxon>Magnoliopsida</taxon>
        <taxon>Liliopsida</taxon>
        <taxon>Poales</taxon>
        <taxon>Poaceae</taxon>
        <taxon>BOP clade</taxon>
        <taxon>Oryzoideae</taxon>
        <taxon>Oryzeae</taxon>
        <taxon>Oryzinae</taxon>
        <taxon>Leersia</taxon>
    </lineage>
</organism>
<dbReference type="Gramene" id="LPERR12G10880.1">
    <property type="protein sequence ID" value="LPERR12G10880.1"/>
    <property type="gene ID" value="LPERR12G10880"/>
</dbReference>
<reference evidence="2 3" key="1">
    <citation type="submission" date="2012-08" db="EMBL/GenBank/DDBJ databases">
        <title>Oryza genome evolution.</title>
        <authorList>
            <person name="Wing R.A."/>
        </authorList>
    </citation>
    <scope>NUCLEOTIDE SEQUENCE</scope>
</reference>
<name>A0A0D9XZM0_9ORYZ</name>
<evidence type="ECO:0000313" key="2">
    <source>
        <dbReference type="EnsemblPlants" id="LPERR12G10880.1"/>
    </source>
</evidence>